<evidence type="ECO:0000256" key="13">
    <source>
        <dbReference type="PIRSR" id="PIRSR601952-1"/>
    </source>
</evidence>
<dbReference type="InterPro" id="IPR017850">
    <property type="entry name" value="Alkaline_phosphatase_core_sf"/>
</dbReference>
<evidence type="ECO:0000256" key="3">
    <source>
        <dbReference type="ARBA" id="ARBA00012647"/>
    </source>
</evidence>
<dbReference type="EMBL" id="JARGDH010000002">
    <property type="protein sequence ID" value="KAL0275006.1"/>
    <property type="molecule type" value="Genomic_DNA"/>
</dbReference>
<proteinExistence type="inferred from homology"/>
<keyword evidence="6 14" id="KW-0479">Metal-binding</keyword>
<dbReference type="GO" id="GO:0098552">
    <property type="term" value="C:side of membrane"/>
    <property type="evidence" value="ECO:0007669"/>
    <property type="project" value="UniProtKB-KW"/>
</dbReference>
<dbReference type="GO" id="GO:0046872">
    <property type="term" value="F:metal ion binding"/>
    <property type="evidence" value="ECO:0007669"/>
    <property type="project" value="UniProtKB-KW"/>
</dbReference>
<organism evidence="18">
    <name type="scientific">Menopon gallinae</name>
    <name type="common">poultry shaft louse</name>
    <dbReference type="NCBI Taxonomy" id="328185"/>
    <lineage>
        <taxon>Eukaryota</taxon>
        <taxon>Metazoa</taxon>
        <taxon>Ecdysozoa</taxon>
        <taxon>Arthropoda</taxon>
        <taxon>Hexapoda</taxon>
        <taxon>Insecta</taxon>
        <taxon>Pterygota</taxon>
        <taxon>Neoptera</taxon>
        <taxon>Paraneoptera</taxon>
        <taxon>Psocodea</taxon>
        <taxon>Troctomorpha</taxon>
        <taxon>Phthiraptera</taxon>
        <taxon>Amblycera</taxon>
        <taxon>Menoponidae</taxon>
        <taxon>Menopon</taxon>
    </lineage>
</organism>
<evidence type="ECO:0000256" key="16">
    <source>
        <dbReference type="RuleBase" id="RU003947"/>
    </source>
</evidence>
<dbReference type="PRINTS" id="PR00113">
    <property type="entry name" value="ALKPHPHTASE"/>
</dbReference>
<keyword evidence="11" id="KW-0325">Glycoprotein</keyword>
<dbReference type="PANTHER" id="PTHR11596">
    <property type="entry name" value="ALKALINE PHOSPHATASE"/>
    <property type="match status" value="1"/>
</dbReference>
<feature type="binding site" evidence="14">
    <location>
        <position position="191"/>
    </location>
    <ligand>
        <name>Mg(2+)</name>
        <dbReference type="ChEBI" id="CHEBI:18420"/>
    </ligand>
</feature>
<evidence type="ECO:0000256" key="14">
    <source>
        <dbReference type="PIRSR" id="PIRSR601952-2"/>
    </source>
</evidence>
<feature type="binding site" evidence="14">
    <location>
        <position position="394"/>
    </location>
    <ligand>
        <name>Zn(2+)</name>
        <dbReference type="ChEBI" id="CHEBI:29105"/>
        <label>2</label>
    </ligand>
</feature>
<dbReference type="InterPro" id="IPR001952">
    <property type="entry name" value="Alkaline_phosphatase"/>
</dbReference>
<accession>A0AAW2I0H5</accession>
<evidence type="ECO:0000256" key="7">
    <source>
        <dbReference type="ARBA" id="ARBA00022801"/>
    </source>
</evidence>
<name>A0AAW2I0H5_9NEOP</name>
<evidence type="ECO:0000256" key="15">
    <source>
        <dbReference type="RuleBase" id="RU003946"/>
    </source>
</evidence>
<dbReference type="EMBL" id="JARGDH010000002">
    <property type="protein sequence ID" value="KAL0275005.1"/>
    <property type="molecule type" value="Genomic_DNA"/>
</dbReference>
<dbReference type="EMBL" id="JARGDH010000002">
    <property type="protein sequence ID" value="KAL0275004.1"/>
    <property type="molecule type" value="Genomic_DNA"/>
</dbReference>
<feature type="binding site" evidence="14">
    <location>
        <position position="77"/>
    </location>
    <ligand>
        <name>Zn(2+)</name>
        <dbReference type="ChEBI" id="CHEBI:29105"/>
        <label>2</label>
    </ligand>
</feature>
<feature type="chain" id="PRO_5044477034" description="Alkaline phosphatase" evidence="17">
    <location>
        <begin position="21"/>
        <end position="513"/>
    </location>
</feature>
<keyword evidence="8 14" id="KW-0862">Zinc</keyword>
<dbReference type="SMART" id="SM00098">
    <property type="entry name" value="alkPPc"/>
    <property type="match status" value="1"/>
</dbReference>
<sequence length="513" mass="56253">MNKALIFVAVWAFAVSQVKSDLDGYHSFDSSVITPIAESGEVDNSFWNSKAQCSLKEQVNRKPNKNIAKNIIMFLGDGMSIPTLTATRIYKWQRAQQKMGEDTFLSFEEFPFVGLSRTYCVDTQVADSACSATAYLGGVKGNIGTIGVNGRVKKQDCDASLLPSNRVDSIAAWAQKAGKSAGLVTTARVTHASPAGTFTYIADRDWEADSDVMRDGKDPKKCEDIAKQLITRSPGKDFNVILGGGRKNFLPKNDPVLGKGVRKDGVNLIKTWMTDKAARNASYAFVIDRHGLLSLEEVPDYLLGLFTESHLAYNLEADQNQPTLEEMTAEAIEVLQKNKKGYFLFVEGAKIDMAHHESRAQMSLDETIEFAKAIERAVKMTNESDTLIVVTADHAHTMSMSGYAPRRESIFGFGGMAADAKPYSILTYANGMGYKVVNGGRPDMSKDNREHFKYVFPSAAPLSHETHGGDDVAVFARGPYSHIFSGSYEQNYIPHAMAYAACIGDGLKACDEQ</sequence>
<dbReference type="PANTHER" id="PTHR11596:SF91">
    <property type="entry name" value="ALKALINE PHOSPHATASE-RELATED"/>
    <property type="match status" value="1"/>
</dbReference>
<keyword evidence="12" id="KW-0449">Lipoprotein</keyword>
<gene>
    <name evidence="18" type="ORF">PYX00_002998</name>
</gene>
<evidence type="ECO:0000256" key="2">
    <source>
        <dbReference type="ARBA" id="ARBA00005984"/>
    </source>
</evidence>
<keyword evidence="9 14" id="KW-0460">Magnesium</keyword>
<reference evidence="18" key="1">
    <citation type="journal article" date="2024" name="Gigascience">
        <title>Chromosome-level genome of the poultry shaft louse Menopon gallinae provides insight into the host-switching and adaptive evolution of parasitic lice.</title>
        <authorList>
            <person name="Xu Y."/>
            <person name="Ma L."/>
            <person name="Liu S."/>
            <person name="Liang Y."/>
            <person name="Liu Q."/>
            <person name="He Z."/>
            <person name="Tian L."/>
            <person name="Duan Y."/>
            <person name="Cai W."/>
            <person name="Li H."/>
            <person name="Song F."/>
        </authorList>
    </citation>
    <scope>NUCLEOTIDE SEQUENCE</scope>
    <source>
        <strain evidence="18">Cailab_2023a</strain>
    </source>
</reference>
<dbReference type="PROSITE" id="PS00123">
    <property type="entry name" value="ALKALINE_PHOSPHATASE"/>
    <property type="match status" value="1"/>
</dbReference>
<evidence type="ECO:0000256" key="12">
    <source>
        <dbReference type="ARBA" id="ARBA00023288"/>
    </source>
</evidence>
<protein>
    <recommendedName>
        <fullName evidence="3 16">Alkaline phosphatase</fullName>
        <ecNumber evidence="3 16">3.1.3.1</ecNumber>
    </recommendedName>
</protein>
<comment type="subcellular location">
    <subcellularLocation>
        <location evidence="1">Cell membrane</location>
        <topology evidence="1">Lipid-anchor</topology>
        <topology evidence="1">GPI-anchor</topology>
    </subcellularLocation>
</comment>
<comment type="cofactor">
    <cofactor evidence="14">
        <name>Zn(2+)</name>
        <dbReference type="ChEBI" id="CHEBI:29105"/>
    </cofactor>
    <text evidence="14">Binds 2 Zn(2+) ions.</text>
</comment>
<comment type="catalytic activity">
    <reaction evidence="16">
        <text>a phosphate monoester + H2O = an alcohol + phosphate</text>
        <dbReference type="Rhea" id="RHEA:15017"/>
        <dbReference type="ChEBI" id="CHEBI:15377"/>
        <dbReference type="ChEBI" id="CHEBI:30879"/>
        <dbReference type="ChEBI" id="CHEBI:43474"/>
        <dbReference type="ChEBI" id="CHEBI:67140"/>
        <dbReference type="EC" id="3.1.3.1"/>
    </reaction>
</comment>
<evidence type="ECO:0000256" key="17">
    <source>
        <dbReference type="SAM" id="SignalP"/>
    </source>
</evidence>
<feature type="binding site" evidence="14">
    <location>
        <position position="356"/>
    </location>
    <ligand>
        <name>Zn(2+)</name>
        <dbReference type="ChEBI" id="CHEBI:29105"/>
        <label>2</label>
    </ligand>
</feature>
<feature type="binding site" evidence="14">
    <location>
        <position position="193"/>
    </location>
    <ligand>
        <name>Mg(2+)</name>
        <dbReference type="ChEBI" id="CHEBI:18420"/>
    </ligand>
</feature>
<evidence type="ECO:0000256" key="6">
    <source>
        <dbReference type="ARBA" id="ARBA00022723"/>
    </source>
</evidence>
<evidence type="ECO:0000256" key="10">
    <source>
        <dbReference type="ARBA" id="ARBA00023136"/>
    </source>
</evidence>
<dbReference type="InterPro" id="IPR018299">
    <property type="entry name" value="Alkaline_phosphatase_AS"/>
</dbReference>
<comment type="caution">
    <text evidence="18">The sequence shown here is derived from an EMBL/GenBank/DDBJ whole genome shotgun (WGS) entry which is preliminary data.</text>
</comment>
<evidence type="ECO:0000313" key="18">
    <source>
        <dbReference type="EMBL" id="KAL0275005.1"/>
    </source>
</evidence>
<feature type="binding site" evidence="14">
    <location>
        <position position="77"/>
    </location>
    <ligand>
        <name>Mg(2+)</name>
        <dbReference type="ChEBI" id="CHEBI:18420"/>
    </ligand>
</feature>
<keyword evidence="4" id="KW-1003">Cell membrane</keyword>
<dbReference type="FunFam" id="3.40.720.10:FF:000008">
    <property type="entry name" value="Alkaline phosphatase"/>
    <property type="match status" value="1"/>
</dbReference>
<comment type="cofactor">
    <cofactor evidence="14">
        <name>Mg(2+)</name>
        <dbReference type="ChEBI" id="CHEBI:18420"/>
    </cofactor>
    <text evidence="14">Binds 1 Mg(2+) ion.</text>
</comment>
<keyword evidence="7 16" id="KW-0378">Hydrolase</keyword>
<evidence type="ECO:0000256" key="1">
    <source>
        <dbReference type="ARBA" id="ARBA00004609"/>
    </source>
</evidence>
<evidence type="ECO:0000256" key="5">
    <source>
        <dbReference type="ARBA" id="ARBA00022622"/>
    </source>
</evidence>
<feature type="active site" description="Phosphoserine intermediate" evidence="13">
    <location>
        <position position="128"/>
    </location>
</feature>
<dbReference type="CDD" id="cd16012">
    <property type="entry name" value="ALP"/>
    <property type="match status" value="1"/>
</dbReference>
<dbReference type="SUPFAM" id="SSF53649">
    <property type="entry name" value="Alkaline phosphatase-like"/>
    <property type="match status" value="1"/>
</dbReference>
<feature type="binding site" evidence="14">
    <location>
        <position position="352"/>
    </location>
    <ligand>
        <name>Zn(2+)</name>
        <dbReference type="ChEBI" id="CHEBI:29105"/>
        <label>2</label>
    </ligand>
</feature>
<dbReference type="Pfam" id="PF00245">
    <property type="entry name" value="Alk_phosphatase"/>
    <property type="match status" value="1"/>
</dbReference>
<keyword evidence="10" id="KW-0472">Membrane</keyword>
<feature type="binding site" evidence="14">
    <location>
        <position position="393"/>
    </location>
    <ligand>
        <name>Zn(2+)</name>
        <dbReference type="ChEBI" id="CHEBI:29105"/>
        <label>2</label>
    </ligand>
</feature>
<dbReference type="Gene3D" id="3.40.720.10">
    <property type="entry name" value="Alkaline Phosphatase, subunit A"/>
    <property type="match status" value="1"/>
</dbReference>
<dbReference type="GO" id="GO:0005886">
    <property type="term" value="C:plasma membrane"/>
    <property type="evidence" value="ECO:0007669"/>
    <property type="project" value="UniProtKB-SubCell"/>
</dbReference>
<evidence type="ECO:0000256" key="4">
    <source>
        <dbReference type="ARBA" id="ARBA00022475"/>
    </source>
</evidence>
<feature type="binding site" evidence="14">
    <location>
        <position position="467"/>
    </location>
    <ligand>
        <name>Zn(2+)</name>
        <dbReference type="ChEBI" id="CHEBI:29105"/>
        <label>2</label>
    </ligand>
</feature>
<feature type="signal peptide" evidence="17">
    <location>
        <begin position="1"/>
        <end position="20"/>
    </location>
</feature>
<dbReference type="AlphaFoldDB" id="A0AAW2I0H5"/>
<evidence type="ECO:0000256" key="9">
    <source>
        <dbReference type="ARBA" id="ARBA00022842"/>
    </source>
</evidence>
<evidence type="ECO:0000256" key="8">
    <source>
        <dbReference type="ARBA" id="ARBA00022833"/>
    </source>
</evidence>
<dbReference type="EC" id="3.1.3.1" evidence="3 16"/>
<dbReference type="GO" id="GO:0004035">
    <property type="term" value="F:alkaline phosphatase activity"/>
    <property type="evidence" value="ECO:0007669"/>
    <property type="project" value="UniProtKB-EC"/>
</dbReference>
<keyword evidence="17" id="KW-0732">Signal</keyword>
<comment type="similarity">
    <text evidence="2 15">Belongs to the alkaline phosphatase family.</text>
</comment>
<feature type="binding site" evidence="14">
    <location>
        <position position="347"/>
    </location>
    <ligand>
        <name>Mg(2+)</name>
        <dbReference type="ChEBI" id="CHEBI:18420"/>
    </ligand>
</feature>
<keyword evidence="5" id="KW-0336">GPI-anchor</keyword>
<evidence type="ECO:0000256" key="11">
    <source>
        <dbReference type="ARBA" id="ARBA00023180"/>
    </source>
</evidence>